<feature type="domain" description="DUF6443" evidence="1">
    <location>
        <begin position="263"/>
        <end position="393"/>
    </location>
</feature>
<sequence>MKKYLLMLFLSYVYCFGSESHSTNSTHANARNIPGQYPDYYQEIPSRNLVASNDPGDSAYGYIEISNNYLTVNFESVWSSKQSYVTGIVASINTALPDIFLGPIYSGGQETGFYAKIQENNLVVYSLTPNYSYFNRFNLGFSIDLNCMKNWYFDGDGDGFGSPASNPVTDCYQPYSNFVANNLDCDDQNAAVKGAKSWYLDADNDGYGDPAQGPVVQCDKPADNYVDNNLDLCPFEYGLSADGCPNGTFYINENYTRTISPAIPVSTLAGLAAGNKVDEIIYYDGLGRQMQKINVGAGGNGEDIVTPFEYDLYGKQTKEYLAYGKTTNGGIYMTNALESVQAFYNTAKYDNATNPYNEKQFEISPLNRVFKQASAGDPWKLGSGHEIKFDYQTNSASEVKLFYAVSSWNAGQNIYDISLSLSPNEYYAAGDLYKTVTKNENWTAGKNNTTEEFKDKKGRVVLKRTYSDYKDAGGTIISSQRVHDTYYVYDIYGNLSYVIPPKAVDLLGSGTFLEADITSMAAVAAADPLHLKAGRSITLKADPNDPSKGFHAPAGTTFSAVIDNSTQTVLDNLCYQYKHDSRNRIVEKKMPGKQWEFIIYDKLDRVILTQDGNLRIQNKWLFTKYDAFERIVYTGEYTNLISRTALQLQADNSSVIYETRSPSNTVNNTILYYSNIAFPSNGIDLMTINYYDDYNFDIDGGTAENVGIVTPSTLVKSLNTGSKIRVLGKPDWTTNVLYYDNKGRVIYTYSKNNFLGIVNKVKSDLDFVGRPTQTLTEHTKGGTTITIADVFTYDPAGRLKKQSQSVNGAAAEIICENFYDNTGQLVTKSVGGKNNQTRYQDIDYSYNIRGWLKGINDSDTGNSDIIFGTADLFGFKINYNNPTDVTKALYNGNISQTFWKVQSQNMGLKNYTYTYDALNRLTNAVSQDSGRYNESLTYDVNGNIMSLVRNGYKDADALQGGVMDNLTYSYDNGNRLLSVSDSSGSTEGFKNGINSGDDYTYDTNGNIKTDANKGITAFTYNHLNLPVDITFSQGSIHYDYDALGTKLKKTVNDNGIITAKEYVFGFQYEKRGNGVNELKFFPHKEGYVKNTNGNYSYIYQYKDHLGNVRLSYENISQTLTPSLHIVEENNYYPFGLKQKIQGEVINQTVYKYKYNGKELQDELYLNVYDYGARNYDPAIGRWLNIDPLSEKMRRHSPYNYAFDNPVRYNDPDGMEPKDDYRLLKNGKLELIKPTGDNFDRVYNLDKSKNIKVDKGVINKKLISSNVSIFISTNPEKAENAYKFFAMNSDVEWQFNIFKGKSTVATIASSHTEGTVENRADLTYRVLKNPNMRLLYNSHSHPGEYNFDTTWPAYPSGYTSDLKYSPESGDVDHFFISKNPFYKDRVPSTFNIFVPKRPDIELNFNDNAVYRTIPDVKPSSMQNVPFKG</sequence>
<accession>A0ABX7QBN5</accession>
<reference evidence="2 3" key="1">
    <citation type="submission" date="2021-03" db="EMBL/GenBank/DDBJ databases">
        <title>Flavobacterium kribbensis sp. nov, an endophytic bacteria, isolated from soybean.</title>
        <authorList>
            <person name="Lee J."/>
            <person name="Seo J."/>
        </authorList>
    </citation>
    <scope>NUCLEOTIDE SEQUENCE [LARGE SCALE GENOMIC DNA]</scope>
    <source>
        <strain evidence="2 3">BB8</strain>
    </source>
</reference>
<proteinExistence type="predicted"/>
<evidence type="ECO:0000259" key="1">
    <source>
        <dbReference type="Pfam" id="PF20041"/>
    </source>
</evidence>
<dbReference type="RefSeq" id="WP_207295660.1">
    <property type="nucleotide sequence ID" value="NZ_CP071448.1"/>
</dbReference>
<dbReference type="Pfam" id="PF20041">
    <property type="entry name" value="DUF6443"/>
    <property type="match status" value="1"/>
</dbReference>
<dbReference type="PANTHER" id="PTHR32305:SF15">
    <property type="entry name" value="PROTEIN RHSA-RELATED"/>
    <property type="match status" value="1"/>
</dbReference>
<evidence type="ECO:0000313" key="2">
    <source>
        <dbReference type="EMBL" id="QSW88457.1"/>
    </source>
</evidence>
<dbReference type="InterPro" id="IPR022385">
    <property type="entry name" value="Rhs_assc_core"/>
</dbReference>
<keyword evidence="3" id="KW-1185">Reference proteome</keyword>
<evidence type="ECO:0000313" key="3">
    <source>
        <dbReference type="Proteomes" id="UP000663440"/>
    </source>
</evidence>
<gene>
    <name evidence="2" type="ORF">J0383_19685</name>
</gene>
<dbReference type="NCBIfam" id="TIGR03696">
    <property type="entry name" value="Rhs_assc_core"/>
    <property type="match status" value="1"/>
</dbReference>
<organism evidence="2 3">
    <name type="scientific">Flavobacterium endoglycinae</name>
    <dbReference type="NCBI Taxonomy" id="2816357"/>
    <lineage>
        <taxon>Bacteria</taxon>
        <taxon>Pseudomonadati</taxon>
        <taxon>Bacteroidota</taxon>
        <taxon>Flavobacteriia</taxon>
        <taxon>Flavobacteriales</taxon>
        <taxon>Flavobacteriaceae</taxon>
        <taxon>Flavobacterium</taxon>
    </lineage>
</organism>
<dbReference type="Gene3D" id="2.180.10.10">
    <property type="entry name" value="RHS repeat-associated core"/>
    <property type="match status" value="1"/>
</dbReference>
<dbReference type="Proteomes" id="UP000663440">
    <property type="component" value="Chromosome"/>
</dbReference>
<dbReference type="Pfam" id="PF15659">
    <property type="entry name" value="Toxin-JAB1"/>
    <property type="match status" value="1"/>
</dbReference>
<dbReference type="PANTHER" id="PTHR32305">
    <property type="match status" value="1"/>
</dbReference>
<name>A0ABX7QBN5_9FLAO</name>
<dbReference type="InterPro" id="IPR045619">
    <property type="entry name" value="DUF6443"/>
</dbReference>
<dbReference type="InterPro" id="IPR028218">
    <property type="entry name" value="Toxin-JAB1"/>
</dbReference>
<dbReference type="InterPro" id="IPR050708">
    <property type="entry name" value="T6SS_VgrG/RHS"/>
</dbReference>
<dbReference type="EMBL" id="CP071448">
    <property type="protein sequence ID" value="QSW88457.1"/>
    <property type="molecule type" value="Genomic_DNA"/>
</dbReference>
<protein>
    <recommendedName>
        <fullName evidence="1">DUF6443 domain-containing protein</fullName>
    </recommendedName>
</protein>